<name>A0AAF0PP24_SOLVR</name>
<dbReference type="EMBL" id="CP133612">
    <property type="protein sequence ID" value="WMV08563.1"/>
    <property type="molecule type" value="Genomic_DNA"/>
</dbReference>
<proteinExistence type="predicted"/>
<protein>
    <submittedName>
        <fullName evidence="1">Uncharacterized protein</fullName>
    </submittedName>
</protein>
<organism evidence="1 2">
    <name type="scientific">Solanum verrucosum</name>
    <dbReference type="NCBI Taxonomy" id="315347"/>
    <lineage>
        <taxon>Eukaryota</taxon>
        <taxon>Viridiplantae</taxon>
        <taxon>Streptophyta</taxon>
        <taxon>Embryophyta</taxon>
        <taxon>Tracheophyta</taxon>
        <taxon>Spermatophyta</taxon>
        <taxon>Magnoliopsida</taxon>
        <taxon>eudicotyledons</taxon>
        <taxon>Gunneridae</taxon>
        <taxon>Pentapetalae</taxon>
        <taxon>asterids</taxon>
        <taxon>lamiids</taxon>
        <taxon>Solanales</taxon>
        <taxon>Solanaceae</taxon>
        <taxon>Solanoideae</taxon>
        <taxon>Solaneae</taxon>
        <taxon>Solanum</taxon>
    </lineage>
</organism>
<keyword evidence="2" id="KW-1185">Reference proteome</keyword>
<dbReference type="PANTHER" id="PTHR38370:SF1">
    <property type="entry name" value="BETA-1,4-XYLOSIDASE"/>
    <property type="match status" value="1"/>
</dbReference>
<sequence length="114" mass="13050">KELILEGLISFLLHAIKKQNPHHNNLCCLFDTPNRSYHILIRADSIEGSSHHRTRSEFQPPVTIDFMDLPQPRSFNNRATSLFSLVSNQNASELTVTNNLQGTTIVDKLLHRKF</sequence>
<dbReference type="Proteomes" id="UP001234989">
    <property type="component" value="Chromosome 1"/>
</dbReference>
<feature type="non-terminal residue" evidence="1">
    <location>
        <position position="1"/>
    </location>
</feature>
<gene>
    <name evidence="1" type="ORF">MTR67_001948</name>
</gene>
<dbReference type="AlphaFoldDB" id="A0AAF0PP24"/>
<evidence type="ECO:0000313" key="1">
    <source>
        <dbReference type="EMBL" id="WMV08563.1"/>
    </source>
</evidence>
<dbReference type="PANTHER" id="PTHR38370">
    <property type="entry name" value="BETA-1,4-XYLOSIDASE"/>
    <property type="match status" value="1"/>
</dbReference>
<reference evidence="1" key="1">
    <citation type="submission" date="2023-08" db="EMBL/GenBank/DDBJ databases">
        <title>A de novo genome assembly of Solanum verrucosum Schlechtendal, a Mexican diploid species geographically isolated from the other diploid A-genome species in potato relatives.</title>
        <authorList>
            <person name="Hosaka K."/>
        </authorList>
    </citation>
    <scope>NUCLEOTIDE SEQUENCE</scope>
    <source>
        <tissue evidence="1">Young leaves</tissue>
    </source>
</reference>
<accession>A0AAF0PP24</accession>
<evidence type="ECO:0000313" key="2">
    <source>
        <dbReference type="Proteomes" id="UP001234989"/>
    </source>
</evidence>